<keyword evidence="1" id="KW-1133">Transmembrane helix</keyword>
<feature type="transmembrane region" description="Helical" evidence="1">
    <location>
        <begin position="39"/>
        <end position="56"/>
    </location>
</feature>
<evidence type="ECO:0000256" key="1">
    <source>
        <dbReference type="SAM" id="Phobius"/>
    </source>
</evidence>
<protein>
    <submittedName>
        <fullName evidence="2">Uncharacterized protein</fullName>
    </submittedName>
</protein>
<reference evidence="2" key="2">
    <citation type="journal article" date="2015" name="Fish Shellfish Immunol.">
        <title>Early steps in the European eel (Anguilla anguilla)-Vibrio vulnificus interaction in the gills: Role of the RtxA13 toxin.</title>
        <authorList>
            <person name="Callol A."/>
            <person name="Pajuelo D."/>
            <person name="Ebbesson L."/>
            <person name="Teles M."/>
            <person name="MacKenzie S."/>
            <person name="Amaro C."/>
        </authorList>
    </citation>
    <scope>NUCLEOTIDE SEQUENCE</scope>
</reference>
<sequence>METPAFSCGYRRAKWWTAVPPQQNPTAATCLAPHFSFRYFNTASTSLFILVAFLSFNQS</sequence>
<dbReference type="AlphaFoldDB" id="A0A0E9XP29"/>
<keyword evidence="1" id="KW-0812">Transmembrane</keyword>
<proteinExistence type="predicted"/>
<evidence type="ECO:0000313" key="2">
    <source>
        <dbReference type="EMBL" id="JAI04385.1"/>
    </source>
</evidence>
<keyword evidence="1" id="KW-0472">Membrane</keyword>
<name>A0A0E9XP29_ANGAN</name>
<accession>A0A0E9XP29</accession>
<organism evidence="2">
    <name type="scientific">Anguilla anguilla</name>
    <name type="common">European freshwater eel</name>
    <name type="synonym">Muraena anguilla</name>
    <dbReference type="NCBI Taxonomy" id="7936"/>
    <lineage>
        <taxon>Eukaryota</taxon>
        <taxon>Metazoa</taxon>
        <taxon>Chordata</taxon>
        <taxon>Craniata</taxon>
        <taxon>Vertebrata</taxon>
        <taxon>Euteleostomi</taxon>
        <taxon>Actinopterygii</taxon>
        <taxon>Neopterygii</taxon>
        <taxon>Teleostei</taxon>
        <taxon>Anguilliformes</taxon>
        <taxon>Anguillidae</taxon>
        <taxon>Anguilla</taxon>
    </lineage>
</organism>
<dbReference type="EMBL" id="GBXM01004193">
    <property type="protein sequence ID" value="JAI04385.1"/>
    <property type="molecule type" value="Transcribed_RNA"/>
</dbReference>
<reference evidence="2" key="1">
    <citation type="submission" date="2014-11" db="EMBL/GenBank/DDBJ databases">
        <authorList>
            <person name="Amaro Gonzalez C."/>
        </authorList>
    </citation>
    <scope>NUCLEOTIDE SEQUENCE</scope>
</reference>